<feature type="domain" description="Suppressor of fused-like" evidence="1">
    <location>
        <begin position="30"/>
        <end position="171"/>
    </location>
</feature>
<dbReference type="EMBL" id="BOQP01000017">
    <property type="protein sequence ID" value="GIM73408.1"/>
    <property type="molecule type" value="Genomic_DNA"/>
</dbReference>
<keyword evidence="3" id="KW-1185">Reference proteome</keyword>
<dbReference type="Proteomes" id="UP000680865">
    <property type="component" value="Unassembled WGS sequence"/>
</dbReference>
<name>A0A919VY68_9ACTN</name>
<evidence type="ECO:0000313" key="2">
    <source>
        <dbReference type="EMBL" id="GIM73408.1"/>
    </source>
</evidence>
<accession>A0A919VY68</accession>
<dbReference type="AlphaFoldDB" id="A0A919VY68"/>
<reference evidence="2" key="1">
    <citation type="submission" date="2021-03" db="EMBL/GenBank/DDBJ databases">
        <title>Whole genome shotgun sequence of Actinoplanes consettensis NBRC 14913.</title>
        <authorList>
            <person name="Komaki H."/>
            <person name="Tamura T."/>
        </authorList>
    </citation>
    <scope>NUCLEOTIDE SEQUENCE</scope>
    <source>
        <strain evidence="2">NBRC 14913</strain>
    </source>
</reference>
<dbReference type="InterPro" id="IPR020941">
    <property type="entry name" value="SUFU-like_domain"/>
</dbReference>
<evidence type="ECO:0000313" key="3">
    <source>
        <dbReference type="Proteomes" id="UP000680865"/>
    </source>
</evidence>
<dbReference type="Pfam" id="PF05076">
    <property type="entry name" value="SUFU"/>
    <property type="match status" value="1"/>
</dbReference>
<gene>
    <name evidence="2" type="ORF">Aco04nite_35100</name>
</gene>
<evidence type="ECO:0000259" key="1">
    <source>
        <dbReference type="Pfam" id="PF05076"/>
    </source>
</evidence>
<protein>
    <recommendedName>
        <fullName evidence="1">Suppressor of fused-like domain-containing protein</fullName>
    </recommendedName>
</protein>
<dbReference type="RefSeq" id="WP_212998289.1">
    <property type="nucleotide sequence ID" value="NZ_BAAATW010000041.1"/>
</dbReference>
<proteinExistence type="predicted"/>
<comment type="caution">
    <text evidence="2">The sequence shown here is derived from an EMBL/GenBank/DDBJ whole genome shotgun (WGS) entry which is preliminary data.</text>
</comment>
<sequence length="180" mass="19572">MQVDARVREHYELMWQTPGRVARFDILGAPMEVYKWPAESTGEGVALYATNGASAVVASTGGVRVEFFVGLMPEFDDIVSSLSLLGSYPLQGGAASAGDTVTLGDPLWPGAATSTFLLVPQTDWLVEPLPLPDGSHVHFHQVLPISASELALKRQCGAIWLLAELNDEGIPTWQHQRRYL</sequence>
<organism evidence="2 3">
    <name type="scientific">Winogradskya consettensis</name>
    <dbReference type="NCBI Taxonomy" id="113560"/>
    <lineage>
        <taxon>Bacteria</taxon>
        <taxon>Bacillati</taxon>
        <taxon>Actinomycetota</taxon>
        <taxon>Actinomycetes</taxon>
        <taxon>Micromonosporales</taxon>
        <taxon>Micromonosporaceae</taxon>
        <taxon>Winogradskya</taxon>
    </lineage>
</organism>